<keyword evidence="2" id="KW-1185">Reference proteome</keyword>
<reference evidence="2" key="1">
    <citation type="submission" date="2016-02" db="EMBL/GenBank/DDBJ databases">
        <title>Draft genome sequence of Microdochium bolleyi, a fungal endophyte of beachgrass.</title>
        <authorList>
            <consortium name="DOE Joint Genome Institute"/>
            <person name="David A.S."/>
            <person name="May G."/>
            <person name="Haridas S."/>
            <person name="Lim J."/>
            <person name="Wang M."/>
            <person name="Labutti K."/>
            <person name="Lipzen A."/>
            <person name="Barry K."/>
            <person name="Grigoriev I.V."/>
        </authorList>
    </citation>
    <scope>NUCLEOTIDE SEQUENCE [LARGE SCALE GENOMIC DNA]</scope>
    <source>
        <strain evidence="2">J235TASD1</strain>
    </source>
</reference>
<dbReference type="AlphaFoldDB" id="A0A136J8W1"/>
<evidence type="ECO:0000313" key="1">
    <source>
        <dbReference type="EMBL" id="KXJ93620.1"/>
    </source>
</evidence>
<sequence length="445" mass="46811">MPTDLCSASAAATYYANPAWTANSPDPYCRPQTYMTGYTYGSMGYGAVSTHCNGVCDNYGPCKAYVATESYDPVHSNFQVACYLFKTQPPAPTSCTYESNDGVYAAYRDDARSCFSQSTDDAARFCNYYLSRSDPATVYVTTTTTTPTSTMTTTSYVTQSVCALKGGNRRAVGEYDPIPLVTEAPAVVTDAVIPVPTAPPRFDGINLGRRAVSAPAPQCLDTVNFPLWNVASACSCVKPLTAITKSGAFTKTGLVTTKIITKTTTTSVLKSSVPTFKPQVNVPGNKAMKSFNLISRVVKDSSNADKRVLMYTKPKSKESDNVAMHISPDKKMYIVTVGKNNLKSYGQLSFVTLSGGITVLGELGDGGGTGTNAELADCVAPKTGSITCKLKSGEAAVFSEVAIPGQKDKFAVAVGKKAAKGASVVTLSATSWGTVIVGCGTGGKD</sequence>
<organism evidence="1 2">
    <name type="scientific">Microdochium bolleyi</name>
    <dbReference type="NCBI Taxonomy" id="196109"/>
    <lineage>
        <taxon>Eukaryota</taxon>
        <taxon>Fungi</taxon>
        <taxon>Dikarya</taxon>
        <taxon>Ascomycota</taxon>
        <taxon>Pezizomycotina</taxon>
        <taxon>Sordariomycetes</taxon>
        <taxon>Xylariomycetidae</taxon>
        <taxon>Xylariales</taxon>
        <taxon>Microdochiaceae</taxon>
        <taxon>Microdochium</taxon>
    </lineage>
</organism>
<evidence type="ECO:0000313" key="2">
    <source>
        <dbReference type="Proteomes" id="UP000070501"/>
    </source>
</evidence>
<proteinExistence type="predicted"/>
<dbReference type="InParanoid" id="A0A136J8W1"/>
<gene>
    <name evidence="1" type="ORF">Micbo1qcDRAFT_220242</name>
</gene>
<accession>A0A136J8W1</accession>
<dbReference type="OrthoDB" id="4785587at2759"/>
<name>A0A136J8W1_9PEZI</name>
<protein>
    <submittedName>
        <fullName evidence="1">Uncharacterized protein</fullName>
    </submittedName>
</protein>
<dbReference type="Proteomes" id="UP000070501">
    <property type="component" value="Unassembled WGS sequence"/>
</dbReference>
<dbReference type="EMBL" id="KQ964247">
    <property type="protein sequence ID" value="KXJ93620.1"/>
    <property type="molecule type" value="Genomic_DNA"/>
</dbReference>